<dbReference type="Gene3D" id="3.40.109.10">
    <property type="entry name" value="NADH Oxidase"/>
    <property type="match status" value="1"/>
</dbReference>
<keyword evidence="9" id="KW-1185">Reference proteome</keyword>
<dbReference type="InterPro" id="IPR017900">
    <property type="entry name" value="4Fe4S_Fe_S_CS"/>
</dbReference>
<dbReference type="InterPro" id="IPR017896">
    <property type="entry name" value="4Fe4S_Fe-S-bd"/>
</dbReference>
<dbReference type="InterPro" id="IPR000415">
    <property type="entry name" value="Nitroreductase-like"/>
</dbReference>
<feature type="domain" description="4Fe-4S ferredoxin-type" evidence="7">
    <location>
        <begin position="29"/>
        <end position="58"/>
    </location>
</feature>
<keyword evidence="2" id="KW-0288">FMN</keyword>
<dbReference type="Gene3D" id="3.30.70.20">
    <property type="match status" value="1"/>
</dbReference>
<protein>
    <submittedName>
        <fullName evidence="8">Nitroreductase</fullName>
    </submittedName>
</protein>
<dbReference type="SUPFAM" id="SSF54862">
    <property type="entry name" value="4Fe-4S ferredoxins"/>
    <property type="match status" value="1"/>
</dbReference>
<evidence type="ECO:0000256" key="4">
    <source>
        <dbReference type="ARBA" id="ARBA00023002"/>
    </source>
</evidence>
<keyword evidence="5" id="KW-0408">Iron</keyword>
<gene>
    <name evidence="8" type="ORF">SAMN02983006_02411</name>
</gene>
<keyword evidence="1" id="KW-0285">Flavoprotein</keyword>
<reference evidence="8 9" key="1">
    <citation type="submission" date="2016-10" db="EMBL/GenBank/DDBJ databases">
        <authorList>
            <person name="de Groot N.N."/>
        </authorList>
    </citation>
    <scope>NUCLEOTIDE SEQUENCE [LARGE SCALE GENOMIC DNA]</scope>
    <source>
        <strain evidence="8 9">ATCC 51327</strain>
    </source>
</reference>
<keyword evidence="3" id="KW-0479">Metal-binding</keyword>
<evidence type="ECO:0000313" key="9">
    <source>
        <dbReference type="Proteomes" id="UP000199006"/>
    </source>
</evidence>
<dbReference type="SUPFAM" id="SSF55469">
    <property type="entry name" value="FMN-dependent nitroreductase-like"/>
    <property type="match status" value="1"/>
</dbReference>
<dbReference type="PROSITE" id="PS00198">
    <property type="entry name" value="4FE4S_FER_1"/>
    <property type="match status" value="1"/>
</dbReference>
<evidence type="ECO:0000256" key="6">
    <source>
        <dbReference type="ARBA" id="ARBA00023014"/>
    </source>
</evidence>
<dbReference type="Proteomes" id="UP000199006">
    <property type="component" value="Unassembled WGS sequence"/>
</dbReference>
<evidence type="ECO:0000259" key="7">
    <source>
        <dbReference type="PROSITE" id="PS51379"/>
    </source>
</evidence>
<dbReference type="Pfam" id="PF13237">
    <property type="entry name" value="Fer4_10"/>
    <property type="match status" value="1"/>
</dbReference>
<dbReference type="GO" id="GO:0016491">
    <property type="term" value="F:oxidoreductase activity"/>
    <property type="evidence" value="ECO:0007669"/>
    <property type="project" value="UniProtKB-KW"/>
</dbReference>
<evidence type="ECO:0000256" key="1">
    <source>
        <dbReference type="ARBA" id="ARBA00022630"/>
    </source>
</evidence>
<dbReference type="EMBL" id="FOTI01000044">
    <property type="protein sequence ID" value="SFL94587.1"/>
    <property type="molecule type" value="Genomic_DNA"/>
</dbReference>
<dbReference type="OrthoDB" id="368873at2"/>
<keyword evidence="4" id="KW-0560">Oxidoreductase</keyword>
<proteinExistence type="predicted"/>
<dbReference type="Pfam" id="PF00881">
    <property type="entry name" value="Nitroreductase"/>
    <property type="match status" value="1"/>
</dbReference>
<sequence>MIIIDKARCIGCKKCINDCFVEAIHLKNGIAEVNDQKCIDCGHCIAICPEKAVATDKYDMSEVKTYQPAQFEVPPANLLNFIKFRRTIRNFTKEKVELAEIKKIIEAGRFTPTGSNRQDLSFTVVKDELSEFRSLVLNSLKQQAENILAQDNLENKPLRRYANLWLQMNKQFKENPESGDKLFFGAPAIIIVSARSEVNAALGSANMELMANALDLGVLFSGFTVLAAQDKKVRDFLEIKKTKQVVTALVIGHPAVEYYRTVPRKKAEIKFK</sequence>
<dbReference type="InterPro" id="IPR050627">
    <property type="entry name" value="Nitroreductase/BluB"/>
</dbReference>
<evidence type="ECO:0000313" key="8">
    <source>
        <dbReference type="EMBL" id="SFL94587.1"/>
    </source>
</evidence>
<evidence type="ECO:0000256" key="2">
    <source>
        <dbReference type="ARBA" id="ARBA00022643"/>
    </source>
</evidence>
<dbReference type="PANTHER" id="PTHR23026:SF90">
    <property type="entry name" value="IODOTYROSINE DEIODINASE 1"/>
    <property type="match status" value="1"/>
</dbReference>
<dbReference type="AlphaFoldDB" id="A0A1I4LVD7"/>
<dbReference type="PANTHER" id="PTHR23026">
    <property type="entry name" value="NADPH NITROREDUCTASE"/>
    <property type="match status" value="1"/>
</dbReference>
<feature type="domain" description="4Fe-4S ferredoxin-type" evidence="7">
    <location>
        <begin position="1"/>
        <end position="28"/>
    </location>
</feature>
<accession>A0A1I4LVD7</accession>
<dbReference type="InterPro" id="IPR029479">
    <property type="entry name" value="Nitroreductase"/>
</dbReference>
<name>A0A1I4LVD7_9FIRM</name>
<dbReference type="STRING" id="29563.SAMN02983006_02411"/>
<dbReference type="RefSeq" id="WP_089862434.1">
    <property type="nucleotide sequence ID" value="NZ_FOTI01000044.1"/>
</dbReference>
<dbReference type="GO" id="GO:0046872">
    <property type="term" value="F:metal ion binding"/>
    <property type="evidence" value="ECO:0007669"/>
    <property type="project" value="UniProtKB-KW"/>
</dbReference>
<organism evidence="8 9">
    <name type="scientific">Halanaerobium salsuginis</name>
    <dbReference type="NCBI Taxonomy" id="29563"/>
    <lineage>
        <taxon>Bacteria</taxon>
        <taxon>Bacillati</taxon>
        <taxon>Bacillota</taxon>
        <taxon>Clostridia</taxon>
        <taxon>Halanaerobiales</taxon>
        <taxon>Halanaerobiaceae</taxon>
        <taxon>Halanaerobium</taxon>
    </lineage>
</organism>
<dbReference type="PROSITE" id="PS51379">
    <property type="entry name" value="4FE4S_FER_2"/>
    <property type="match status" value="2"/>
</dbReference>
<evidence type="ECO:0000256" key="5">
    <source>
        <dbReference type="ARBA" id="ARBA00023004"/>
    </source>
</evidence>
<evidence type="ECO:0000256" key="3">
    <source>
        <dbReference type="ARBA" id="ARBA00022723"/>
    </source>
</evidence>
<keyword evidence="6" id="KW-0411">Iron-sulfur</keyword>
<dbReference type="GO" id="GO:0051536">
    <property type="term" value="F:iron-sulfur cluster binding"/>
    <property type="evidence" value="ECO:0007669"/>
    <property type="project" value="UniProtKB-KW"/>
</dbReference>